<dbReference type="InterPro" id="IPR014001">
    <property type="entry name" value="Helicase_ATP-bd"/>
</dbReference>
<protein>
    <recommendedName>
        <fullName evidence="16">RING-type domain-containing protein</fullName>
    </recommendedName>
</protein>
<evidence type="ECO:0000256" key="2">
    <source>
        <dbReference type="ARBA" id="ARBA00022723"/>
    </source>
</evidence>
<dbReference type="InterPro" id="IPR050628">
    <property type="entry name" value="SNF2_RAD54_helicase_TF"/>
</dbReference>
<dbReference type="Gene3D" id="3.40.50.300">
    <property type="entry name" value="P-loop containing nucleotide triphosphate hydrolases"/>
    <property type="match status" value="1"/>
</dbReference>
<dbReference type="PANTHER" id="PTHR45626:SF11">
    <property type="entry name" value="FAMILY HELICASE, PUTATIVE (AFU_ORTHOLOGUE AFUA_5G06590)-RELATED"/>
    <property type="match status" value="1"/>
</dbReference>
<dbReference type="InterPro" id="IPR001650">
    <property type="entry name" value="Helicase_C-like"/>
</dbReference>
<evidence type="ECO:0000256" key="8">
    <source>
        <dbReference type="ARBA" id="ARBA00022840"/>
    </source>
</evidence>
<dbReference type="InterPro" id="IPR027417">
    <property type="entry name" value="P-loop_NTPase"/>
</dbReference>
<dbReference type="PROSITE" id="PS51194">
    <property type="entry name" value="HELICASE_CTER"/>
    <property type="match status" value="1"/>
</dbReference>
<dbReference type="GO" id="GO:0006281">
    <property type="term" value="P:DNA repair"/>
    <property type="evidence" value="ECO:0007669"/>
    <property type="project" value="TreeGrafter"/>
</dbReference>
<comment type="caution">
    <text evidence="14">The sequence shown here is derived from an EMBL/GenBank/DDBJ whole genome shotgun (WGS) entry which is preliminary data.</text>
</comment>
<dbReference type="PROSITE" id="PS50089">
    <property type="entry name" value="ZF_RING_2"/>
    <property type="match status" value="1"/>
</dbReference>
<keyword evidence="4 9" id="KW-0863">Zinc-finger</keyword>
<proteinExistence type="inferred from homology"/>
<dbReference type="SUPFAM" id="SSF57850">
    <property type="entry name" value="RING/U-box"/>
    <property type="match status" value="1"/>
</dbReference>
<keyword evidence="15" id="KW-1185">Reference proteome</keyword>
<feature type="domain" description="RING-type" evidence="11">
    <location>
        <begin position="520"/>
        <end position="561"/>
    </location>
</feature>
<dbReference type="GO" id="GO:0004386">
    <property type="term" value="F:helicase activity"/>
    <property type="evidence" value="ECO:0007669"/>
    <property type="project" value="UniProtKB-KW"/>
</dbReference>
<dbReference type="Gene3D" id="3.30.40.10">
    <property type="entry name" value="Zinc/RING finger domain, C3HC4 (zinc finger)"/>
    <property type="match status" value="1"/>
</dbReference>
<keyword evidence="6" id="KW-0347">Helicase</keyword>
<evidence type="ECO:0008006" key="16">
    <source>
        <dbReference type="Google" id="ProtNLM"/>
    </source>
</evidence>
<evidence type="ECO:0000313" key="14">
    <source>
        <dbReference type="EMBL" id="PKS08894.1"/>
    </source>
</evidence>
<evidence type="ECO:0000259" key="11">
    <source>
        <dbReference type="PROSITE" id="PS50089"/>
    </source>
</evidence>
<dbReference type="PROSITE" id="PS00518">
    <property type="entry name" value="ZF_RING_1"/>
    <property type="match status" value="1"/>
</dbReference>
<keyword evidence="8" id="KW-0067">ATP-binding</keyword>
<keyword evidence="7" id="KW-0862">Zinc</keyword>
<dbReference type="InParanoid" id="A0A2N3N904"/>
<gene>
    <name evidence="14" type="ORF">jhhlp_003507</name>
</gene>
<dbReference type="PANTHER" id="PTHR45626">
    <property type="entry name" value="TRANSCRIPTION TERMINATION FACTOR 2-RELATED"/>
    <property type="match status" value="1"/>
</dbReference>
<name>A0A2N3N904_9PEZI</name>
<dbReference type="GO" id="GO:0008270">
    <property type="term" value="F:zinc ion binding"/>
    <property type="evidence" value="ECO:0007669"/>
    <property type="project" value="UniProtKB-KW"/>
</dbReference>
<dbReference type="InterPro" id="IPR013083">
    <property type="entry name" value="Znf_RING/FYVE/PHD"/>
</dbReference>
<dbReference type="GO" id="GO:0008094">
    <property type="term" value="F:ATP-dependent activity, acting on DNA"/>
    <property type="evidence" value="ECO:0007669"/>
    <property type="project" value="TreeGrafter"/>
</dbReference>
<evidence type="ECO:0000256" key="10">
    <source>
        <dbReference type="SAM" id="MobiDB-lite"/>
    </source>
</evidence>
<dbReference type="PROSITE" id="PS51192">
    <property type="entry name" value="HELICASE_ATP_BIND_1"/>
    <property type="match status" value="1"/>
</dbReference>
<dbReference type="Pfam" id="PF00271">
    <property type="entry name" value="Helicase_C"/>
    <property type="match status" value="1"/>
</dbReference>
<feature type="domain" description="Helicase C-terminal" evidence="13">
    <location>
        <begin position="590"/>
        <end position="749"/>
    </location>
</feature>
<keyword evidence="3" id="KW-0547">Nucleotide-binding</keyword>
<dbReference type="SMART" id="SM00184">
    <property type="entry name" value="RING"/>
    <property type="match status" value="1"/>
</dbReference>
<dbReference type="VEuPathDB" id="FungiDB:jhhlp_003507"/>
<dbReference type="EMBL" id="NLAX01000010">
    <property type="protein sequence ID" value="PKS08894.1"/>
    <property type="molecule type" value="Genomic_DNA"/>
</dbReference>
<dbReference type="Pfam" id="PF14634">
    <property type="entry name" value="zf-RING_5"/>
    <property type="match status" value="1"/>
</dbReference>
<organism evidence="14 15">
    <name type="scientific">Lomentospora prolificans</name>
    <dbReference type="NCBI Taxonomy" id="41688"/>
    <lineage>
        <taxon>Eukaryota</taxon>
        <taxon>Fungi</taxon>
        <taxon>Dikarya</taxon>
        <taxon>Ascomycota</taxon>
        <taxon>Pezizomycotina</taxon>
        <taxon>Sordariomycetes</taxon>
        <taxon>Hypocreomycetidae</taxon>
        <taxon>Microascales</taxon>
        <taxon>Microascaceae</taxon>
        <taxon>Lomentospora</taxon>
    </lineage>
</organism>
<dbReference type="OrthoDB" id="448448at2759"/>
<dbReference type="Gene3D" id="3.40.50.10810">
    <property type="entry name" value="Tandem AAA-ATPase domain"/>
    <property type="match status" value="1"/>
</dbReference>
<evidence type="ECO:0000256" key="5">
    <source>
        <dbReference type="ARBA" id="ARBA00022801"/>
    </source>
</evidence>
<dbReference type="SMART" id="SM00490">
    <property type="entry name" value="HELICc"/>
    <property type="match status" value="1"/>
</dbReference>
<dbReference type="GO" id="GO:0005634">
    <property type="term" value="C:nucleus"/>
    <property type="evidence" value="ECO:0007669"/>
    <property type="project" value="TreeGrafter"/>
</dbReference>
<keyword evidence="5" id="KW-0378">Hydrolase</keyword>
<feature type="compositionally biased region" description="Basic and acidic residues" evidence="10">
    <location>
        <begin position="87"/>
        <end position="98"/>
    </location>
</feature>
<evidence type="ECO:0000256" key="6">
    <source>
        <dbReference type="ARBA" id="ARBA00022806"/>
    </source>
</evidence>
<dbReference type="SMART" id="SM00487">
    <property type="entry name" value="DEXDc"/>
    <property type="match status" value="1"/>
</dbReference>
<feature type="domain" description="Helicase ATP-binding" evidence="12">
    <location>
        <begin position="213"/>
        <end position="375"/>
    </location>
</feature>
<dbReference type="STRING" id="41688.A0A2N3N904"/>
<accession>A0A2N3N904</accession>
<evidence type="ECO:0000313" key="15">
    <source>
        <dbReference type="Proteomes" id="UP000233524"/>
    </source>
</evidence>
<dbReference type="Pfam" id="PF00176">
    <property type="entry name" value="SNF2-rel_dom"/>
    <property type="match status" value="1"/>
</dbReference>
<dbReference type="GO" id="GO:0016787">
    <property type="term" value="F:hydrolase activity"/>
    <property type="evidence" value="ECO:0007669"/>
    <property type="project" value="UniProtKB-KW"/>
</dbReference>
<evidence type="ECO:0000256" key="9">
    <source>
        <dbReference type="PROSITE-ProRule" id="PRU00175"/>
    </source>
</evidence>
<dbReference type="SUPFAM" id="SSF52540">
    <property type="entry name" value="P-loop containing nucleoside triphosphate hydrolases"/>
    <property type="match status" value="2"/>
</dbReference>
<dbReference type="InterPro" id="IPR017907">
    <property type="entry name" value="Znf_RING_CS"/>
</dbReference>
<evidence type="ECO:0000256" key="7">
    <source>
        <dbReference type="ARBA" id="ARBA00022833"/>
    </source>
</evidence>
<evidence type="ECO:0000256" key="3">
    <source>
        <dbReference type="ARBA" id="ARBA00022741"/>
    </source>
</evidence>
<feature type="compositionally biased region" description="Polar residues" evidence="10">
    <location>
        <begin position="774"/>
        <end position="784"/>
    </location>
</feature>
<feature type="region of interest" description="Disordered" evidence="10">
    <location>
        <begin position="46"/>
        <end position="113"/>
    </location>
</feature>
<dbReference type="CDD" id="cd18793">
    <property type="entry name" value="SF2_C_SNF"/>
    <property type="match status" value="1"/>
</dbReference>
<evidence type="ECO:0000256" key="4">
    <source>
        <dbReference type="ARBA" id="ARBA00022771"/>
    </source>
</evidence>
<dbReference type="InterPro" id="IPR001841">
    <property type="entry name" value="Znf_RING"/>
</dbReference>
<keyword evidence="2" id="KW-0479">Metal-binding</keyword>
<dbReference type="InterPro" id="IPR000330">
    <property type="entry name" value="SNF2_N"/>
</dbReference>
<feature type="region of interest" description="Disordered" evidence="10">
    <location>
        <begin position="765"/>
        <end position="784"/>
    </location>
</feature>
<dbReference type="AlphaFoldDB" id="A0A2N3N904"/>
<dbReference type="Proteomes" id="UP000233524">
    <property type="component" value="Unassembled WGS sequence"/>
</dbReference>
<dbReference type="GO" id="GO:0005524">
    <property type="term" value="F:ATP binding"/>
    <property type="evidence" value="ECO:0007669"/>
    <property type="project" value="UniProtKB-KW"/>
</dbReference>
<evidence type="ECO:0000259" key="12">
    <source>
        <dbReference type="PROSITE" id="PS51192"/>
    </source>
</evidence>
<comment type="similarity">
    <text evidence="1">Belongs to the SNF2/RAD54 helicase family.</text>
</comment>
<dbReference type="InterPro" id="IPR038718">
    <property type="entry name" value="SNF2-like_sf"/>
</dbReference>
<evidence type="ECO:0000256" key="1">
    <source>
        <dbReference type="ARBA" id="ARBA00007025"/>
    </source>
</evidence>
<reference evidence="14 15" key="1">
    <citation type="journal article" date="2017" name="G3 (Bethesda)">
        <title>First Draft Genome Sequence of the Pathogenic Fungus Lomentospora prolificans (Formerly Scedosporium prolificans).</title>
        <authorList>
            <person name="Luo R."/>
            <person name="Zimin A."/>
            <person name="Workman R."/>
            <person name="Fan Y."/>
            <person name="Pertea G."/>
            <person name="Grossman N."/>
            <person name="Wear M.P."/>
            <person name="Jia B."/>
            <person name="Miller H."/>
            <person name="Casadevall A."/>
            <person name="Timp W."/>
            <person name="Zhang S.X."/>
            <person name="Salzberg S.L."/>
        </authorList>
    </citation>
    <scope>NUCLEOTIDE SEQUENCE [LARGE SCALE GENOMIC DNA]</scope>
    <source>
        <strain evidence="14 15">JHH-5317</strain>
    </source>
</reference>
<sequence length="784" mass="88198">MRSTQYRTAAEYNYGGTASCSSRPLPVNDNLTRNDTKTCVIVLDDTSDSAAETTASLKVRESKPITGLSSERGPVKVESPSQLSAEGDERPSEGDRGPKPQVTPPTRGASSPKREMLIDIDNFEDGEPQFQRVSLKEDRHFVTKWTLDDETLAQMPKAVQPSRIKTRLLPHQLQALYWMREKEHPKLLDDEIVQFWEPKGGEYIHTMTNAVAVGTPKLFSGGILADDMGLGKTLEMISLILDEPTQRPSLIVAPLGVMTNWESQIIQHTSTSNPVRFLRYHGKGCGIPIKELEENEVIITSYSVLSREASAQGKLQQIRWRRVILDEGHTIRNPGTQSAIAACSLRAQSYWACTGTPIINNLKDMYSLAKYIGVKGGLENCRTFLDVMSRQDQLLQIFVATLCLRRTKRMTFVNLKLPKKTEEVVRIEFSQEENEQYQELLASARKAAQYFFLTKAYEVWKTVFERLLRLRQMCDHWSLCKITAQKRVKSELEAVLSKKDPTESDLQEALRLLVELDWACGSCQSVMGLDRRPVITRCHHAFCKSCLEETRKYSAKCPICKRNLGNRRPIELDLTRVSSNARGISDHSSKTKAILSLVKNSLGKEGSKIIIFSQWTSFLDVVEAHLRKTGIPSTRIDGTMATDERDNAVKLLKGDKAVRVLLASLRVAGVGIDLTAANTVIMADTWWAPAVEEQAIDRVHRLGQKRPVHVFRLAMKNTIEEKILMIQDEKRKLAGTALQEGFKQLMSADDLKRMVEILLSEPRPEGRVPRAAHSNLSCQIQQGS</sequence>
<dbReference type="InterPro" id="IPR049730">
    <property type="entry name" value="SNF2/RAD54-like_C"/>
</dbReference>
<evidence type="ECO:0000259" key="13">
    <source>
        <dbReference type="PROSITE" id="PS51194"/>
    </source>
</evidence>